<protein>
    <submittedName>
        <fullName evidence="2">Uncharacterized protein</fullName>
    </submittedName>
</protein>
<evidence type="ECO:0000256" key="1">
    <source>
        <dbReference type="SAM" id="SignalP"/>
    </source>
</evidence>
<feature type="chain" id="PRO_5020619300" evidence="1">
    <location>
        <begin position="23"/>
        <end position="47"/>
    </location>
</feature>
<dbReference type="AlphaFoldDB" id="A0A4S4K9I9"/>
<sequence>MRVAHLVTAAFTILSMALVVQSCDKRDSNTAREIKIVEDSIVPDQKV</sequence>
<comment type="caution">
    <text evidence="2">The sequence shown here is derived from an EMBL/GenBank/DDBJ whole genome shotgun (WGS) entry which is preliminary data.</text>
</comment>
<dbReference type="Proteomes" id="UP000309038">
    <property type="component" value="Unassembled WGS sequence"/>
</dbReference>
<dbReference type="EMBL" id="SGPJ01000546">
    <property type="protein sequence ID" value="THG93897.1"/>
    <property type="molecule type" value="Genomic_DNA"/>
</dbReference>
<evidence type="ECO:0000313" key="3">
    <source>
        <dbReference type="Proteomes" id="UP000309038"/>
    </source>
</evidence>
<name>A0A4S4K9I9_9APHY</name>
<accession>A0A4S4K9I9</accession>
<feature type="signal peptide" evidence="1">
    <location>
        <begin position="1"/>
        <end position="22"/>
    </location>
</feature>
<dbReference type="PROSITE" id="PS51257">
    <property type="entry name" value="PROKAR_LIPOPROTEIN"/>
    <property type="match status" value="1"/>
</dbReference>
<reference evidence="2 3" key="1">
    <citation type="submission" date="2019-02" db="EMBL/GenBank/DDBJ databases">
        <title>Genome sequencing of the rare red list fungi Phlebia centrifuga.</title>
        <authorList>
            <person name="Buettner E."/>
            <person name="Kellner H."/>
        </authorList>
    </citation>
    <scope>NUCLEOTIDE SEQUENCE [LARGE SCALE GENOMIC DNA]</scope>
    <source>
        <strain evidence="2 3">DSM 108282</strain>
    </source>
</reference>
<gene>
    <name evidence="2" type="ORF">EW026_g7456</name>
</gene>
<evidence type="ECO:0000313" key="2">
    <source>
        <dbReference type="EMBL" id="THG93897.1"/>
    </source>
</evidence>
<organism evidence="2 3">
    <name type="scientific">Hermanssonia centrifuga</name>
    <dbReference type="NCBI Taxonomy" id="98765"/>
    <lineage>
        <taxon>Eukaryota</taxon>
        <taxon>Fungi</taxon>
        <taxon>Dikarya</taxon>
        <taxon>Basidiomycota</taxon>
        <taxon>Agaricomycotina</taxon>
        <taxon>Agaricomycetes</taxon>
        <taxon>Polyporales</taxon>
        <taxon>Meruliaceae</taxon>
        <taxon>Hermanssonia</taxon>
    </lineage>
</organism>
<proteinExistence type="predicted"/>
<keyword evidence="1" id="KW-0732">Signal</keyword>
<keyword evidence="3" id="KW-1185">Reference proteome</keyword>